<dbReference type="Gene3D" id="2.60.40.10">
    <property type="entry name" value="Immunoglobulins"/>
    <property type="match status" value="1"/>
</dbReference>
<dbReference type="EMBL" id="CP043329">
    <property type="protein sequence ID" value="QEK50707.1"/>
    <property type="molecule type" value="Genomic_DNA"/>
</dbReference>
<dbReference type="PROSITE" id="PS51257">
    <property type="entry name" value="PROKAR_LIPOPROTEIN"/>
    <property type="match status" value="1"/>
</dbReference>
<dbReference type="RefSeq" id="WP_149073828.1">
    <property type="nucleotide sequence ID" value="NZ_CP043329.1"/>
</dbReference>
<dbReference type="CDD" id="cd00063">
    <property type="entry name" value="FN3"/>
    <property type="match status" value="1"/>
</dbReference>
<dbReference type="SUPFAM" id="SSF50998">
    <property type="entry name" value="Quinoprotein alcohol dehydrogenase-like"/>
    <property type="match status" value="1"/>
</dbReference>
<dbReference type="SUPFAM" id="SSF49265">
    <property type="entry name" value="Fibronectin type III"/>
    <property type="match status" value="1"/>
</dbReference>
<dbReference type="InterPro" id="IPR036116">
    <property type="entry name" value="FN3_sf"/>
</dbReference>
<dbReference type="InterPro" id="IPR011047">
    <property type="entry name" value="Quinoprotein_ADH-like_sf"/>
</dbReference>
<keyword evidence="2" id="KW-1185">Reference proteome</keyword>
<evidence type="ECO:0000313" key="1">
    <source>
        <dbReference type="EMBL" id="QEK50707.1"/>
    </source>
</evidence>
<proteinExistence type="predicted"/>
<dbReference type="InterPro" id="IPR013783">
    <property type="entry name" value="Ig-like_fold"/>
</dbReference>
<accession>A0A5C0VF36</accession>
<gene>
    <name evidence="1" type="ORF">FYC62_02760</name>
</gene>
<dbReference type="AlphaFoldDB" id="A0A5C0VF36"/>
<protein>
    <submittedName>
        <fullName evidence="1">Fibronectin type III domain-containing protein</fullName>
    </submittedName>
</protein>
<reference evidence="1 2" key="1">
    <citation type="submission" date="2019-08" db="EMBL/GenBank/DDBJ databases">
        <title>Pedobacter sp. nov., isolated from Han river, South Korea.</title>
        <authorList>
            <person name="Lee D.-H."/>
            <person name="Kim Y.-S."/>
            <person name="Hwang E.-M."/>
            <person name="Le Tran T.C."/>
            <person name="Cha C.-J."/>
        </authorList>
    </citation>
    <scope>NUCLEOTIDE SEQUENCE [LARGE SCALE GENOMIC DNA]</scope>
    <source>
        <strain evidence="1 2">CJ43</strain>
    </source>
</reference>
<name>A0A5C0VF36_9SPHI</name>
<sequence>MLNINQRLICFILTLSLLACKKTNLITEDFFVEEKEELSDFELEVSSVSTNFIEISWTNSLSSHFKPITYSIYVNEKKVAEGVKSNKYSLIKLRAEEEYKIKVIALVTDNLKIEKEILAKTLPEKVQTNDGKLYQEYNIHSYSRIGGPIGFIKSNDGGHIFVRHLIHTNDYQNDGFKLLVFRIDKDGNFLWYRIISAIDHGITDNTRNNILLNHNETEAMVFAGSYIFRLNTFTGELITKINLPDLTNHKINTVYHISNQEILLGTNRGLLLSINPETLNANWKQENSENGSIVTIQIDSKKIFMQYFNMVICKTRFFSTIIKVHLSEI</sequence>
<organism evidence="1 2">
    <name type="scientific">Pedobacter aquae</name>
    <dbReference type="NCBI Taxonomy" id="2605747"/>
    <lineage>
        <taxon>Bacteria</taxon>
        <taxon>Pseudomonadati</taxon>
        <taxon>Bacteroidota</taxon>
        <taxon>Sphingobacteriia</taxon>
        <taxon>Sphingobacteriales</taxon>
        <taxon>Sphingobacteriaceae</taxon>
        <taxon>Pedobacter</taxon>
    </lineage>
</organism>
<dbReference type="KEGG" id="pej:FYC62_02760"/>
<dbReference type="InterPro" id="IPR003961">
    <property type="entry name" value="FN3_dom"/>
</dbReference>
<dbReference type="Proteomes" id="UP000323653">
    <property type="component" value="Chromosome"/>
</dbReference>
<evidence type="ECO:0000313" key="2">
    <source>
        <dbReference type="Proteomes" id="UP000323653"/>
    </source>
</evidence>